<proteinExistence type="predicted"/>
<dbReference type="SUPFAM" id="SSF46894">
    <property type="entry name" value="C-terminal effector domain of the bipartite response regulators"/>
    <property type="match status" value="1"/>
</dbReference>
<dbReference type="InterPro" id="IPR036388">
    <property type="entry name" value="WH-like_DNA-bd_sf"/>
</dbReference>
<dbReference type="InterPro" id="IPR016032">
    <property type="entry name" value="Sig_transdc_resp-reg_C-effctor"/>
</dbReference>
<evidence type="ECO:0000313" key="5">
    <source>
        <dbReference type="Proteomes" id="UP000295217"/>
    </source>
</evidence>
<gene>
    <name evidence="4" type="ORF">E1262_26870</name>
</gene>
<accession>A0A4R5A2L5</accession>
<evidence type="ECO:0000259" key="3">
    <source>
        <dbReference type="PROSITE" id="PS50043"/>
    </source>
</evidence>
<comment type="caution">
    <text evidence="4">The sequence shown here is derived from an EMBL/GenBank/DDBJ whole genome shotgun (WGS) entry which is preliminary data.</text>
</comment>
<keyword evidence="5" id="KW-1185">Reference proteome</keyword>
<dbReference type="GO" id="GO:0005524">
    <property type="term" value="F:ATP binding"/>
    <property type="evidence" value="ECO:0007669"/>
    <property type="project" value="UniProtKB-KW"/>
</dbReference>
<dbReference type="PRINTS" id="PR00038">
    <property type="entry name" value="HTHLUXR"/>
</dbReference>
<organism evidence="4 5">
    <name type="scientific">Jiangella aurantiaca</name>
    <dbReference type="NCBI Taxonomy" id="2530373"/>
    <lineage>
        <taxon>Bacteria</taxon>
        <taxon>Bacillati</taxon>
        <taxon>Actinomycetota</taxon>
        <taxon>Actinomycetes</taxon>
        <taxon>Jiangellales</taxon>
        <taxon>Jiangellaceae</taxon>
        <taxon>Jiangella</taxon>
    </lineage>
</organism>
<dbReference type="Pfam" id="PF13191">
    <property type="entry name" value="AAA_16"/>
    <property type="match status" value="1"/>
</dbReference>
<dbReference type="AlphaFoldDB" id="A0A4R5A2L5"/>
<dbReference type="InterPro" id="IPR027417">
    <property type="entry name" value="P-loop_NTPase"/>
</dbReference>
<dbReference type="PANTHER" id="PTHR16305:SF35">
    <property type="entry name" value="TRANSCRIPTIONAL ACTIVATOR DOMAIN"/>
    <property type="match status" value="1"/>
</dbReference>
<feature type="domain" description="HTH luxR-type" evidence="3">
    <location>
        <begin position="850"/>
        <end position="913"/>
    </location>
</feature>
<dbReference type="SUPFAM" id="SSF52540">
    <property type="entry name" value="P-loop containing nucleoside triphosphate hydrolases"/>
    <property type="match status" value="1"/>
</dbReference>
<dbReference type="Proteomes" id="UP000295217">
    <property type="component" value="Unassembled WGS sequence"/>
</dbReference>
<evidence type="ECO:0000313" key="4">
    <source>
        <dbReference type="EMBL" id="TDD64904.1"/>
    </source>
</evidence>
<evidence type="ECO:0000256" key="2">
    <source>
        <dbReference type="ARBA" id="ARBA00022840"/>
    </source>
</evidence>
<dbReference type="GO" id="GO:0004016">
    <property type="term" value="F:adenylate cyclase activity"/>
    <property type="evidence" value="ECO:0007669"/>
    <property type="project" value="TreeGrafter"/>
</dbReference>
<dbReference type="GO" id="GO:0006355">
    <property type="term" value="P:regulation of DNA-templated transcription"/>
    <property type="evidence" value="ECO:0007669"/>
    <property type="project" value="InterPro"/>
</dbReference>
<name>A0A4R5A2L5_9ACTN</name>
<keyword evidence="1" id="KW-0547">Nucleotide-binding</keyword>
<dbReference type="PROSITE" id="PS50043">
    <property type="entry name" value="HTH_LUXR_2"/>
    <property type="match status" value="1"/>
</dbReference>
<sequence length="913" mass="97477">MGGAALEFRDRRAERTRLDRLVAEVHSGQGQVLVVRGEAGIGKSALLEYLVDQAGGSRVIRASGVESEMELPFAGLHQLCGRMLDLGDRLPRPQRDALAVAFGLESGGPPDRFLVGAATLGLLTEASDRQPLLCVVDDAQWLDHASAQTLTFVGRRLLADRIGLVFAVREPVDGPEWRGFPELPVGGLADHDAESLLAAVVPGRLDERIRRRIVAETRGNPLALLELPRGLTTAELAGGFERPDARPLTNQIEQNFARRVRALPPQTQRLLLTASAEPVGDLPLLLRALTILGVPIDAAAPAEAAGLIELGARVRFRHPLVRSATYRAAAAADRRVVHQALAEATDVDLDRDRRAWHRAHGAAGPDEDVAGELAGSADRAQRRGGVAAAAAFLQRATELTPDPAVRATRALAAAQVTLRAGAFEEALRLLVSAEDGPADPLHRAHVDLLRAQIAFASGHSKDAPRLLLEVARRLEPLDVDLARDTYLDAIAAAMFGGRLAGRFGVAEVARAARSAPAATARRKRDALLDGAARLFSEGYPAAVPPVREAVQAFRDDDGAGQDDLRWMWLASALAVNLWDDENWDALTARHVRIARELGDLTELPLVLNHRVALSLFAGDDAAAASLVAEIRTISDATGVGLAPYGAVTLAAWRGREDEGTALIGATLDDATARGEGGGVVIAHFANAVLMNGLARYDDALASARTATAYPAELGVAGWALPELVEAAARSGRPELAADGFDRLTELAVACDTGWALGALARSRALLVTGAAAEAHYREAVERLAGTRIRMDLARTHLLYGEWLRREGRRQDARTQLRTAYGMFTTAGAGAFAERTRRELAATGEVVDEHTGPASDSLTAQEAHIADLAGAGLTNAEIGARLFLSHHTVEWHLRKVFTKLGITSRQQLRPPATR</sequence>
<dbReference type="SMART" id="SM00421">
    <property type="entry name" value="HTH_LUXR"/>
    <property type="match status" value="1"/>
</dbReference>
<dbReference type="PANTHER" id="PTHR16305">
    <property type="entry name" value="TESTICULAR SOLUBLE ADENYLYL CYCLASE"/>
    <property type="match status" value="1"/>
</dbReference>
<dbReference type="CDD" id="cd06170">
    <property type="entry name" value="LuxR_C_like"/>
    <property type="match status" value="1"/>
</dbReference>
<dbReference type="InterPro" id="IPR041664">
    <property type="entry name" value="AAA_16"/>
</dbReference>
<evidence type="ECO:0000256" key="1">
    <source>
        <dbReference type="ARBA" id="ARBA00022741"/>
    </source>
</evidence>
<dbReference type="GO" id="GO:0005737">
    <property type="term" value="C:cytoplasm"/>
    <property type="evidence" value="ECO:0007669"/>
    <property type="project" value="TreeGrafter"/>
</dbReference>
<keyword evidence="2" id="KW-0067">ATP-binding</keyword>
<reference evidence="4 5" key="1">
    <citation type="submission" date="2019-02" db="EMBL/GenBank/DDBJ databases">
        <title>Draft genome sequences of novel Actinobacteria.</title>
        <authorList>
            <person name="Sahin N."/>
            <person name="Ay H."/>
            <person name="Saygin H."/>
        </authorList>
    </citation>
    <scope>NUCLEOTIDE SEQUENCE [LARGE SCALE GENOMIC DNA]</scope>
    <source>
        <strain evidence="4 5">8K307</strain>
    </source>
</reference>
<dbReference type="Pfam" id="PF00196">
    <property type="entry name" value="GerE"/>
    <property type="match status" value="1"/>
</dbReference>
<dbReference type="EMBL" id="SMLB01000060">
    <property type="protein sequence ID" value="TDD64904.1"/>
    <property type="molecule type" value="Genomic_DNA"/>
</dbReference>
<dbReference type="GO" id="GO:0003677">
    <property type="term" value="F:DNA binding"/>
    <property type="evidence" value="ECO:0007669"/>
    <property type="project" value="InterPro"/>
</dbReference>
<protein>
    <submittedName>
        <fullName evidence="4">Helix-turn-helix transcriptional regulator</fullName>
    </submittedName>
</protein>
<dbReference type="Gene3D" id="1.10.10.10">
    <property type="entry name" value="Winged helix-like DNA-binding domain superfamily/Winged helix DNA-binding domain"/>
    <property type="match status" value="1"/>
</dbReference>
<dbReference type="InterPro" id="IPR000792">
    <property type="entry name" value="Tscrpt_reg_LuxR_C"/>
</dbReference>
<dbReference type="OrthoDB" id="3514764at2"/>